<accession>A0A822Y2K9</accession>
<evidence type="ECO:0000313" key="2">
    <source>
        <dbReference type="EMBL" id="DAD25295.1"/>
    </source>
</evidence>
<protein>
    <submittedName>
        <fullName evidence="2">Uncharacterized protein</fullName>
    </submittedName>
</protein>
<feature type="signal peptide" evidence="1">
    <location>
        <begin position="1"/>
        <end position="23"/>
    </location>
</feature>
<reference evidence="2 3" key="1">
    <citation type="journal article" date="2020" name="Mol. Biol. Evol.">
        <title>Distinct Expression and Methylation Patterns for Genes with Different Fates following a Single Whole-Genome Duplication in Flowering Plants.</title>
        <authorList>
            <person name="Shi T."/>
            <person name="Rahmani R.S."/>
            <person name="Gugger P.F."/>
            <person name="Wang M."/>
            <person name="Li H."/>
            <person name="Zhang Y."/>
            <person name="Li Z."/>
            <person name="Wang Q."/>
            <person name="Van de Peer Y."/>
            <person name="Marchal K."/>
            <person name="Chen J."/>
        </authorList>
    </citation>
    <scope>NUCLEOTIDE SEQUENCE [LARGE SCALE GENOMIC DNA]</scope>
    <source>
        <tissue evidence="2">Leaf</tissue>
    </source>
</reference>
<organism evidence="2 3">
    <name type="scientific">Nelumbo nucifera</name>
    <name type="common">Sacred lotus</name>
    <dbReference type="NCBI Taxonomy" id="4432"/>
    <lineage>
        <taxon>Eukaryota</taxon>
        <taxon>Viridiplantae</taxon>
        <taxon>Streptophyta</taxon>
        <taxon>Embryophyta</taxon>
        <taxon>Tracheophyta</taxon>
        <taxon>Spermatophyta</taxon>
        <taxon>Magnoliopsida</taxon>
        <taxon>Proteales</taxon>
        <taxon>Nelumbonaceae</taxon>
        <taxon>Nelumbo</taxon>
    </lineage>
</organism>
<comment type="caution">
    <text evidence="2">The sequence shown here is derived from an EMBL/GenBank/DDBJ whole genome shotgun (WGS) entry which is preliminary data.</text>
</comment>
<feature type="chain" id="PRO_5032714249" evidence="1">
    <location>
        <begin position="24"/>
        <end position="83"/>
    </location>
</feature>
<dbReference type="Proteomes" id="UP000607653">
    <property type="component" value="Unassembled WGS sequence"/>
</dbReference>
<dbReference type="PANTHER" id="PTHR37245">
    <property type="entry name" value="PAMP-INDUCED SECRETED PEPTIDE 1"/>
    <property type="match status" value="1"/>
</dbReference>
<keyword evidence="1" id="KW-0732">Signal</keyword>
<dbReference type="PANTHER" id="PTHR37245:SF4">
    <property type="entry name" value="PAMP-INDUCED SECRETED PEPTIDE 1"/>
    <property type="match status" value="1"/>
</dbReference>
<evidence type="ECO:0000313" key="3">
    <source>
        <dbReference type="Proteomes" id="UP000607653"/>
    </source>
</evidence>
<gene>
    <name evidence="2" type="ORF">HUJ06_026759</name>
</gene>
<keyword evidence="3" id="KW-1185">Reference proteome</keyword>
<proteinExistence type="predicted"/>
<dbReference type="AlphaFoldDB" id="A0A822Y2K9"/>
<name>A0A822Y2K9_NELNU</name>
<sequence>MACNRITSILLLTIIAFFVFVSSFSSRGGVEAARVSAAGDFARETHLIKTSHDSSSVYDETTSTMLCWLGRLSSGQSPKGPGH</sequence>
<evidence type="ECO:0000256" key="1">
    <source>
        <dbReference type="SAM" id="SignalP"/>
    </source>
</evidence>
<dbReference type="EMBL" id="DUZY01000001">
    <property type="protein sequence ID" value="DAD25295.1"/>
    <property type="molecule type" value="Genomic_DNA"/>
</dbReference>
<dbReference type="GO" id="GO:0006952">
    <property type="term" value="P:defense response"/>
    <property type="evidence" value="ECO:0007669"/>
    <property type="project" value="InterPro"/>
</dbReference>
<dbReference type="InterPro" id="IPR040273">
    <property type="entry name" value="PIP1"/>
</dbReference>